<keyword evidence="3 4" id="KW-0472">Membrane</keyword>
<dbReference type="InterPro" id="IPR036458">
    <property type="entry name" value="Na:dicarbo_symporter_sf"/>
</dbReference>
<dbReference type="AlphaFoldDB" id="A0A4V6KLB6"/>
<dbReference type="GO" id="GO:0015293">
    <property type="term" value="F:symporter activity"/>
    <property type="evidence" value="ECO:0007669"/>
    <property type="project" value="InterPro"/>
</dbReference>
<name>A0A4V6KLB6_SERFO</name>
<organism evidence="5">
    <name type="scientific">Serratia fonticola</name>
    <dbReference type="NCBI Taxonomy" id="47917"/>
    <lineage>
        <taxon>Bacteria</taxon>
        <taxon>Pseudomonadati</taxon>
        <taxon>Pseudomonadota</taxon>
        <taxon>Gammaproteobacteria</taxon>
        <taxon>Enterobacterales</taxon>
        <taxon>Yersiniaceae</taxon>
        <taxon>Serratia</taxon>
    </lineage>
</organism>
<keyword evidence="2 4" id="KW-1133">Transmembrane helix</keyword>
<keyword evidence="1 4" id="KW-0812">Transmembrane</keyword>
<protein>
    <submittedName>
        <fullName evidence="5">Uncharacterized protein</fullName>
    </submittedName>
</protein>
<reference evidence="5" key="1">
    <citation type="submission" date="2019-05" db="EMBL/GenBank/DDBJ databases">
        <authorList>
            <consortium name="Pathogen Informatics"/>
        </authorList>
    </citation>
    <scope>NUCLEOTIDE SEQUENCE [LARGE SCALE GENOMIC DNA]</scope>
    <source>
        <strain evidence="5">NCTC12965</strain>
    </source>
</reference>
<proteinExistence type="predicted"/>
<gene>
    <name evidence="5" type="ORF">NCTC12965_01114</name>
</gene>
<dbReference type="SUPFAM" id="SSF118215">
    <property type="entry name" value="Proton glutamate symport protein"/>
    <property type="match status" value="1"/>
</dbReference>
<dbReference type="EMBL" id="CABEEZ010000021">
    <property type="protein sequence ID" value="VTR20768.1"/>
    <property type="molecule type" value="Genomic_DNA"/>
</dbReference>
<evidence type="ECO:0000256" key="2">
    <source>
        <dbReference type="ARBA" id="ARBA00022989"/>
    </source>
</evidence>
<evidence type="ECO:0000256" key="3">
    <source>
        <dbReference type="ARBA" id="ARBA00023136"/>
    </source>
</evidence>
<evidence type="ECO:0000313" key="5">
    <source>
        <dbReference type="EMBL" id="VTR20768.1"/>
    </source>
</evidence>
<dbReference type="GO" id="GO:0016020">
    <property type="term" value="C:membrane"/>
    <property type="evidence" value="ECO:0007669"/>
    <property type="project" value="InterPro"/>
</dbReference>
<sequence>MGINPEIVDISLPLLVNLNKGGVAMIAALKIVFIFAVLGLDFTMETSS</sequence>
<accession>A0A4V6KLB6</accession>
<evidence type="ECO:0000256" key="4">
    <source>
        <dbReference type="SAM" id="Phobius"/>
    </source>
</evidence>
<feature type="transmembrane region" description="Helical" evidence="4">
    <location>
        <begin position="22"/>
        <end position="42"/>
    </location>
</feature>
<evidence type="ECO:0000256" key="1">
    <source>
        <dbReference type="ARBA" id="ARBA00022692"/>
    </source>
</evidence>